<evidence type="ECO:0000313" key="2">
    <source>
        <dbReference type="EMBL" id="VDC61466.1"/>
    </source>
</evidence>
<reference evidence="4" key="2">
    <citation type="journal article" date="2018" name="Hortic Res">
        <title>Improved Brassica rapa reference genome by single-molecule sequencing and chromosome conformation capture technologies.</title>
        <authorList>
            <person name="Zhang L."/>
            <person name="Cai X."/>
            <person name="Wu J."/>
            <person name="Liu M."/>
            <person name="Grob S."/>
            <person name="Cheng F."/>
            <person name="Liang J."/>
            <person name="Cai C."/>
            <person name="Liu Z."/>
            <person name="Liu B."/>
            <person name="Wang F."/>
            <person name="Li S."/>
            <person name="Liu F."/>
            <person name="Li X."/>
            <person name="Cheng L."/>
            <person name="Yang W."/>
            <person name="Li M.H."/>
            <person name="Grossniklaus U."/>
            <person name="Zheng H."/>
            <person name="Wang X."/>
        </authorList>
    </citation>
    <scope>NUCLEOTIDE SEQUENCE [LARGE SCALE GENOMIC DNA]</scope>
    <source>
        <strain evidence="4">cv. Chiifu-401-42</strain>
    </source>
</reference>
<evidence type="ECO:0000313" key="1">
    <source>
        <dbReference type="EMBL" id="CAG7864206.1"/>
    </source>
</evidence>
<dbReference type="Proteomes" id="UP000011750">
    <property type="component" value="Chromosome A09"/>
</dbReference>
<evidence type="ECO:0000313" key="3">
    <source>
        <dbReference type="EnsemblPlants" id="Bra023134.1-P"/>
    </source>
</evidence>
<dbReference type="AlphaFoldDB" id="A0A3P5Y2S4"/>
<dbReference type="Gramene" id="A09p46730.2_BraZ1">
    <property type="protein sequence ID" value="A09p46730.2_BraZ1.CDS.1"/>
    <property type="gene ID" value="A09g46730.2_BraZ1"/>
</dbReference>
<dbReference type="EnsemblPlants" id="Bra023134.1">
    <property type="protein sequence ID" value="Bra023134.1-P"/>
    <property type="gene ID" value="Bra023134"/>
</dbReference>
<dbReference type="EMBL" id="LR031568">
    <property type="protein sequence ID" value="VDC61466.1"/>
    <property type="molecule type" value="Genomic_DNA"/>
</dbReference>
<organism evidence="2">
    <name type="scientific">Brassica campestris</name>
    <name type="common">Field mustard</name>
    <dbReference type="NCBI Taxonomy" id="3711"/>
    <lineage>
        <taxon>Eukaryota</taxon>
        <taxon>Viridiplantae</taxon>
        <taxon>Streptophyta</taxon>
        <taxon>Embryophyta</taxon>
        <taxon>Tracheophyta</taxon>
        <taxon>Spermatophyta</taxon>
        <taxon>Magnoliopsida</taxon>
        <taxon>eudicotyledons</taxon>
        <taxon>Gunneridae</taxon>
        <taxon>Pentapetalae</taxon>
        <taxon>rosids</taxon>
        <taxon>malvids</taxon>
        <taxon>Brassicales</taxon>
        <taxon>Brassicaceae</taxon>
        <taxon>Brassiceae</taxon>
        <taxon>Brassica</taxon>
    </lineage>
</organism>
<accession>A0A3P5Y2S4</accession>
<reference evidence="4" key="1">
    <citation type="journal article" date="2011" name="Nat. Genet.">
        <title>The genome of the mesopolyploid crop species Brassica rapa.</title>
        <authorList>
            <consortium name="Brassica rapa Genome Sequencing Project Consortium"/>
            <person name="Wang X."/>
            <person name="Wang H."/>
            <person name="Wang J."/>
            <person name="Sun R."/>
            <person name="Wu J."/>
            <person name="Liu S."/>
            <person name="Bai Y."/>
            <person name="Mun J.H."/>
            <person name="Bancroft I."/>
            <person name="Cheng F."/>
            <person name="Huang S."/>
            <person name="Li X."/>
            <person name="Hua W."/>
            <person name="Wang J."/>
            <person name="Wang X."/>
            <person name="Freeling M."/>
            <person name="Pires J.C."/>
            <person name="Paterson A.H."/>
            <person name="Chalhoub B."/>
            <person name="Wang B."/>
            <person name="Hayward A."/>
            <person name="Sharpe A.G."/>
            <person name="Park B.S."/>
            <person name="Weisshaar B."/>
            <person name="Liu B."/>
            <person name="Li B."/>
            <person name="Liu B."/>
            <person name="Tong C."/>
            <person name="Song C."/>
            <person name="Duran C."/>
            <person name="Peng C."/>
            <person name="Geng C."/>
            <person name="Koh C."/>
            <person name="Lin C."/>
            <person name="Edwards D."/>
            <person name="Mu D."/>
            <person name="Shen D."/>
            <person name="Soumpourou E."/>
            <person name="Li F."/>
            <person name="Fraser F."/>
            <person name="Conant G."/>
            <person name="Lassalle G."/>
            <person name="King G.J."/>
            <person name="Bonnema G."/>
            <person name="Tang H."/>
            <person name="Wang H."/>
            <person name="Belcram H."/>
            <person name="Zhou H."/>
            <person name="Hirakawa H."/>
            <person name="Abe H."/>
            <person name="Guo H."/>
            <person name="Wang H."/>
            <person name="Jin H."/>
            <person name="Parkin I.A."/>
            <person name="Batley J."/>
            <person name="Kim J.S."/>
            <person name="Just J."/>
            <person name="Li J."/>
            <person name="Xu J."/>
            <person name="Deng J."/>
            <person name="Kim J.A."/>
            <person name="Li J."/>
            <person name="Yu J."/>
            <person name="Meng J."/>
            <person name="Wang J."/>
            <person name="Min J."/>
            <person name="Poulain J."/>
            <person name="Wang J."/>
            <person name="Hatakeyama K."/>
            <person name="Wu K."/>
            <person name="Wang L."/>
            <person name="Fang L."/>
            <person name="Trick M."/>
            <person name="Links M.G."/>
            <person name="Zhao M."/>
            <person name="Jin M."/>
            <person name="Ramchiary N."/>
            <person name="Drou N."/>
            <person name="Berkman P.J."/>
            <person name="Cai Q."/>
            <person name="Huang Q."/>
            <person name="Li R."/>
            <person name="Tabata S."/>
            <person name="Cheng S."/>
            <person name="Zhang S."/>
            <person name="Zhang S."/>
            <person name="Huang S."/>
            <person name="Sato S."/>
            <person name="Sun S."/>
            <person name="Kwon S.J."/>
            <person name="Choi S.R."/>
            <person name="Lee T.H."/>
            <person name="Fan W."/>
            <person name="Zhao X."/>
            <person name="Tan X."/>
            <person name="Xu X."/>
            <person name="Wang Y."/>
            <person name="Qiu Y."/>
            <person name="Yin Y."/>
            <person name="Li Y."/>
            <person name="Du Y."/>
            <person name="Liao Y."/>
            <person name="Lim Y."/>
            <person name="Narusaka Y."/>
            <person name="Wang Y."/>
            <person name="Wang Z."/>
            <person name="Li Z."/>
            <person name="Wang Z."/>
            <person name="Xiong Z."/>
            <person name="Zhang Z."/>
        </authorList>
    </citation>
    <scope>NUCLEOTIDE SEQUENCE [LARGE SCALE GENOMIC DNA]</scope>
    <source>
        <strain evidence="4">cv. Chiifu-401-42</strain>
    </source>
</reference>
<gene>
    <name evidence="2" type="ORF">BRAA09T39077Z</name>
    <name evidence="1" type="ORF">BRAPAZ1V2_A09P46730.2</name>
</gene>
<reference evidence="3" key="4">
    <citation type="submission" date="2023-03" db="UniProtKB">
        <authorList>
            <consortium name="EnsemblPlants"/>
        </authorList>
    </citation>
    <scope>IDENTIFICATION</scope>
    <source>
        <strain evidence="3">cv. Chiifu-401-42</strain>
    </source>
</reference>
<name>A0A3P5Y2S4_BRACM</name>
<dbReference type="Gramene" id="Bra023134.1">
    <property type="protein sequence ID" value="Bra023134.1-P"/>
    <property type="gene ID" value="Bra023134"/>
</dbReference>
<reference evidence="2" key="3">
    <citation type="submission" date="2018-11" db="EMBL/GenBank/DDBJ databases">
        <authorList>
            <consortium name="Genoscope - CEA"/>
            <person name="William W."/>
        </authorList>
    </citation>
    <scope>NUCLEOTIDE SEQUENCE</scope>
</reference>
<protein>
    <submittedName>
        <fullName evidence="2 3">Uncharacterized protein</fullName>
    </submittedName>
</protein>
<sequence>MRLEHDYVWDDCVVPHMESMEASFGRQRLFEESIRTTAACQEALEANGRDIADVEVIQLLS</sequence>
<dbReference type="Proteomes" id="UP000694005">
    <property type="component" value="Chromosome A09"/>
</dbReference>
<accession>M4E2Y3</accession>
<proteinExistence type="predicted"/>
<dbReference type="HOGENOM" id="CLU_2925858_0_0_1"/>
<keyword evidence="4" id="KW-1185">Reference proteome</keyword>
<dbReference type="SMR" id="A0A3P5Y2S4"/>
<dbReference type="EMBL" id="LS974625">
    <property type="protein sequence ID" value="CAG7864206.1"/>
    <property type="molecule type" value="Genomic_DNA"/>
</dbReference>
<evidence type="ECO:0000313" key="4">
    <source>
        <dbReference type="Proteomes" id="UP000011750"/>
    </source>
</evidence>